<reference evidence="1 2" key="1">
    <citation type="journal article" date="2012" name="PLoS ONE">
        <title>T4-Related Bacteriophage LIMEstone Isolates for the Control of Soft Rot on Potato Caused by 'Dickeya solani'.</title>
        <authorList>
            <person name="Adriaenssens E.M."/>
            <person name="Van Vaerenbergh J."/>
            <person name="Vandenheuvel D."/>
            <person name="Dunon V."/>
            <person name="Ceyssens P.J."/>
            <person name="De Proft M."/>
            <person name="Kropinski A.M."/>
            <person name="Noben J.P."/>
            <person name="Maes M."/>
            <person name="Lavigne R."/>
        </authorList>
    </citation>
    <scope>NUCLEOTIDE SEQUENCE [LARGE SCALE GENOMIC DNA]</scope>
</reference>
<dbReference type="Proteomes" id="UP000007387">
    <property type="component" value="Segment"/>
</dbReference>
<protein>
    <submittedName>
        <fullName evidence="1">Uncharacterized protein</fullName>
    </submittedName>
</protein>
<evidence type="ECO:0000313" key="1">
    <source>
        <dbReference type="EMBL" id="CCD57592.1"/>
    </source>
</evidence>
<keyword evidence="2" id="KW-1185">Reference proteome</keyword>
<dbReference type="RefSeq" id="YP_007237353.1">
    <property type="nucleotide sequence ID" value="NC_019925.1"/>
</dbReference>
<name>I0J2Q5_9CAUD</name>
<dbReference type="GeneID" id="14516947"/>
<sequence>MKVYLLQYHDGYDGLQVQSVSGTPEAAQNSFLENAEAGGGGGGGGGLPQKWRLGISVLRSGTPETGCYVDDLKIELKG</sequence>
<evidence type="ECO:0000313" key="2">
    <source>
        <dbReference type="Proteomes" id="UP000007387"/>
    </source>
</evidence>
<proteinExistence type="predicted"/>
<dbReference type="KEGG" id="vg:14516947"/>
<dbReference type="EMBL" id="HE600015">
    <property type="protein sequence ID" value="CCD57592.1"/>
    <property type="molecule type" value="Genomic_DNA"/>
</dbReference>
<organism evidence="1 2">
    <name type="scientific">Dickeya phage vB-DsoM-LIMEstone1</name>
    <dbReference type="NCBI Taxonomy" id="2678590"/>
    <lineage>
        <taxon>Viruses</taxon>
        <taxon>Duplodnaviria</taxon>
        <taxon>Heunggongvirae</taxon>
        <taxon>Uroviricota</taxon>
        <taxon>Caudoviricetes</taxon>
        <taxon>Pantevenvirales</taxon>
        <taxon>Ackermannviridae</taxon>
        <taxon>Aglimvirinae</taxon>
        <taxon>Limestonevirus</taxon>
        <taxon>Limestonevirus limestone</taxon>
    </lineage>
</organism>
<accession>I0J2Q5</accession>